<reference evidence="4" key="1">
    <citation type="submission" date="2023-05" db="EMBL/GenBank/DDBJ databases">
        <authorList>
            <person name="Stuckert A."/>
        </authorList>
    </citation>
    <scope>NUCLEOTIDE SEQUENCE</scope>
</reference>
<dbReference type="Proteomes" id="UP001162483">
    <property type="component" value="Unassembled WGS sequence"/>
</dbReference>
<sequence length="146" mass="16251">MPGLPGAPGPKGDTGSSSTRNSYAFHVGLKASNPSAGKPIKFEKVFYNEYNVYNIETGKLTSPVNGVYYLTYHITVYNKHVHLVLKHNSKIIQYMYHEYSSNTHQASGASILAMKKGDEAWLEVYNDRNGLYTDSDDDSTFSGFII</sequence>
<gene>
    <name evidence="4" type="ORF">SPARVUS_LOCUS6840944</name>
</gene>
<evidence type="ECO:0000259" key="3">
    <source>
        <dbReference type="PROSITE" id="PS50871"/>
    </source>
</evidence>
<proteinExistence type="predicted"/>
<dbReference type="InterPro" id="IPR050392">
    <property type="entry name" value="Collagen/C1q_domain"/>
</dbReference>
<dbReference type="PANTHER" id="PTHR15427:SF21">
    <property type="entry name" value="COMPLEMENT C1Q AND TUMOR NECROSIS FACTOR-RELATED PROTEIN 9A"/>
    <property type="match status" value="1"/>
</dbReference>
<dbReference type="InterPro" id="IPR008983">
    <property type="entry name" value="Tumour_necrosis_fac-like_dom"/>
</dbReference>
<organism evidence="4 5">
    <name type="scientific">Staurois parvus</name>
    <dbReference type="NCBI Taxonomy" id="386267"/>
    <lineage>
        <taxon>Eukaryota</taxon>
        <taxon>Metazoa</taxon>
        <taxon>Chordata</taxon>
        <taxon>Craniata</taxon>
        <taxon>Vertebrata</taxon>
        <taxon>Euteleostomi</taxon>
        <taxon>Amphibia</taxon>
        <taxon>Batrachia</taxon>
        <taxon>Anura</taxon>
        <taxon>Neobatrachia</taxon>
        <taxon>Ranoidea</taxon>
        <taxon>Ranidae</taxon>
        <taxon>Staurois</taxon>
    </lineage>
</organism>
<name>A0ABN9D8R5_9NEOB</name>
<evidence type="ECO:0000256" key="1">
    <source>
        <dbReference type="ARBA" id="ARBA00004613"/>
    </source>
</evidence>
<dbReference type="InterPro" id="IPR001073">
    <property type="entry name" value="C1q_dom"/>
</dbReference>
<evidence type="ECO:0000256" key="2">
    <source>
        <dbReference type="ARBA" id="ARBA00022525"/>
    </source>
</evidence>
<dbReference type="SMART" id="SM00110">
    <property type="entry name" value="C1Q"/>
    <property type="match status" value="1"/>
</dbReference>
<dbReference type="Pfam" id="PF00386">
    <property type="entry name" value="C1q"/>
    <property type="match status" value="1"/>
</dbReference>
<keyword evidence="5" id="KW-1185">Reference proteome</keyword>
<dbReference type="SUPFAM" id="SSF49842">
    <property type="entry name" value="TNF-like"/>
    <property type="match status" value="1"/>
</dbReference>
<dbReference type="Gene3D" id="2.60.120.40">
    <property type="match status" value="1"/>
</dbReference>
<dbReference type="PROSITE" id="PS50871">
    <property type="entry name" value="C1Q"/>
    <property type="match status" value="1"/>
</dbReference>
<dbReference type="PRINTS" id="PR00007">
    <property type="entry name" value="COMPLEMNTC1Q"/>
</dbReference>
<comment type="subcellular location">
    <subcellularLocation>
        <location evidence="1">Secreted</location>
    </subcellularLocation>
</comment>
<evidence type="ECO:0000313" key="4">
    <source>
        <dbReference type="EMBL" id="CAI9568943.1"/>
    </source>
</evidence>
<feature type="domain" description="C1q" evidence="3">
    <location>
        <begin position="18"/>
        <end position="146"/>
    </location>
</feature>
<accession>A0ABN9D8R5</accession>
<comment type="caution">
    <text evidence="4">The sequence shown here is derived from an EMBL/GenBank/DDBJ whole genome shotgun (WGS) entry which is preliminary data.</text>
</comment>
<evidence type="ECO:0000313" key="5">
    <source>
        <dbReference type="Proteomes" id="UP001162483"/>
    </source>
</evidence>
<dbReference type="EMBL" id="CATNWA010014203">
    <property type="protein sequence ID" value="CAI9568943.1"/>
    <property type="molecule type" value="Genomic_DNA"/>
</dbReference>
<protein>
    <recommendedName>
        <fullName evidence="3">C1q domain-containing protein</fullName>
    </recommendedName>
</protein>
<keyword evidence="2" id="KW-0964">Secreted</keyword>
<dbReference type="PANTHER" id="PTHR15427">
    <property type="entry name" value="EMILIN ELASTIN MICROFIBRIL INTERFACE-LOCATED PROTEIN ELASTIN MICROFIBRIL INTERFACER"/>
    <property type="match status" value="1"/>
</dbReference>